<dbReference type="InterPro" id="IPR027417">
    <property type="entry name" value="P-loop_NTPase"/>
</dbReference>
<dbReference type="GO" id="GO:0005524">
    <property type="term" value="F:ATP binding"/>
    <property type="evidence" value="ECO:0007669"/>
    <property type="project" value="UniProtKB-KW"/>
</dbReference>
<dbReference type="Pfam" id="PF09336">
    <property type="entry name" value="Vps4_C"/>
    <property type="match status" value="1"/>
</dbReference>
<feature type="compositionally biased region" description="Basic and acidic residues" evidence="4">
    <location>
        <begin position="203"/>
        <end position="241"/>
    </location>
</feature>
<dbReference type="STRING" id="1447872.A0A1J9PCC7"/>
<dbReference type="SMART" id="SM00382">
    <property type="entry name" value="AAA"/>
    <property type="match status" value="1"/>
</dbReference>
<feature type="compositionally biased region" description="Polar residues" evidence="4">
    <location>
        <begin position="435"/>
        <end position="458"/>
    </location>
</feature>
<dbReference type="Gene3D" id="1.10.8.60">
    <property type="match status" value="1"/>
</dbReference>
<dbReference type="PANTHER" id="PTHR23074">
    <property type="entry name" value="AAA DOMAIN-CONTAINING"/>
    <property type="match status" value="1"/>
</dbReference>
<name>A0A1J9PCC7_9EURO</name>
<feature type="compositionally biased region" description="Polar residues" evidence="4">
    <location>
        <begin position="356"/>
        <end position="378"/>
    </location>
</feature>
<comment type="similarity">
    <text evidence="1">Belongs to the AAA ATPase family.</text>
</comment>
<keyword evidence="3" id="KW-0067">ATP-binding</keyword>
<dbReference type="InterPro" id="IPR041569">
    <property type="entry name" value="AAA_lid_3"/>
</dbReference>
<dbReference type="InterPro" id="IPR003959">
    <property type="entry name" value="ATPase_AAA_core"/>
</dbReference>
<feature type="region of interest" description="Disordered" evidence="4">
    <location>
        <begin position="433"/>
        <end position="458"/>
    </location>
</feature>
<evidence type="ECO:0000256" key="4">
    <source>
        <dbReference type="SAM" id="MobiDB-lite"/>
    </source>
</evidence>
<dbReference type="CDD" id="cd19509">
    <property type="entry name" value="RecA-like_VPS4-like"/>
    <property type="match status" value="1"/>
</dbReference>
<dbReference type="AlphaFoldDB" id="A0A1J9PCC7"/>
<feature type="region of interest" description="Disordered" evidence="4">
    <location>
        <begin position="130"/>
        <end position="378"/>
    </location>
</feature>
<dbReference type="PROSITE" id="PS00674">
    <property type="entry name" value="AAA"/>
    <property type="match status" value="1"/>
</dbReference>
<feature type="domain" description="AAA+ ATPase" evidence="5">
    <location>
        <begin position="585"/>
        <end position="736"/>
    </location>
</feature>
<feature type="region of interest" description="Disordered" evidence="4">
    <location>
        <begin position="84"/>
        <end position="103"/>
    </location>
</feature>
<feature type="compositionally biased region" description="Low complexity" evidence="4">
    <location>
        <begin position="269"/>
        <end position="279"/>
    </location>
</feature>
<dbReference type="Pfam" id="PF00004">
    <property type="entry name" value="AAA"/>
    <property type="match status" value="1"/>
</dbReference>
<feature type="compositionally biased region" description="Low complexity" evidence="4">
    <location>
        <begin position="305"/>
        <end position="317"/>
    </location>
</feature>
<dbReference type="Proteomes" id="UP000182235">
    <property type="component" value="Unassembled WGS sequence"/>
</dbReference>
<feature type="compositionally biased region" description="Polar residues" evidence="4">
    <location>
        <begin position="193"/>
        <end position="202"/>
    </location>
</feature>
<feature type="compositionally biased region" description="Polar residues" evidence="4">
    <location>
        <begin position="157"/>
        <end position="184"/>
    </location>
</feature>
<feature type="compositionally biased region" description="Polar residues" evidence="4">
    <location>
        <begin position="498"/>
        <end position="512"/>
    </location>
</feature>
<dbReference type="SUPFAM" id="SSF52540">
    <property type="entry name" value="P-loop containing nucleoside triphosphate hydrolases"/>
    <property type="match status" value="1"/>
</dbReference>
<comment type="caution">
    <text evidence="6">The sequence shown here is derived from an EMBL/GenBank/DDBJ whole genome shotgun (WGS) entry which is preliminary data.</text>
</comment>
<dbReference type="InterPro" id="IPR015415">
    <property type="entry name" value="Spast_Vps4_C"/>
</dbReference>
<evidence type="ECO:0000313" key="7">
    <source>
        <dbReference type="Proteomes" id="UP000182235"/>
    </source>
</evidence>
<dbReference type="FunFam" id="3.40.50.300:FF:000093">
    <property type="entry name" value="Fidgetin-like 1"/>
    <property type="match status" value="1"/>
</dbReference>
<dbReference type="PANTHER" id="PTHR23074:SF17">
    <property type="entry name" value="FIDGETIN-LIKE PROTEIN 1"/>
    <property type="match status" value="1"/>
</dbReference>
<dbReference type="OrthoDB" id="10251136at2759"/>
<evidence type="ECO:0000256" key="2">
    <source>
        <dbReference type="ARBA" id="ARBA00022741"/>
    </source>
</evidence>
<reference evidence="6 7" key="1">
    <citation type="submission" date="2015-07" db="EMBL/GenBank/DDBJ databases">
        <title>Emmonsia species relationships and genome sequence.</title>
        <authorList>
            <consortium name="The Broad Institute Genomics Platform"/>
            <person name="Cuomo C.A."/>
            <person name="Munoz J.F."/>
            <person name="Imamovic A."/>
            <person name="Priest M.E."/>
            <person name="Young S."/>
            <person name="Clay O.K."/>
            <person name="McEwen J.G."/>
        </authorList>
    </citation>
    <scope>NUCLEOTIDE SEQUENCE [LARGE SCALE GENOMIC DNA]</scope>
    <source>
        <strain evidence="6 7">UAMH 9510</strain>
    </source>
</reference>
<dbReference type="FunFam" id="1.10.8.60:FF:000022">
    <property type="entry name" value="Fidgetin like 1"/>
    <property type="match status" value="1"/>
</dbReference>
<dbReference type="EMBL" id="LGRN01000276">
    <property type="protein sequence ID" value="OJD13702.1"/>
    <property type="molecule type" value="Genomic_DNA"/>
</dbReference>
<evidence type="ECO:0000256" key="1">
    <source>
        <dbReference type="ARBA" id="ARBA00006914"/>
    </source>
</evidence>
<keyword evidence="7" id="KW-1185">Reference proteome</keyword>
<evidence type="ECO:0000259" key="5">
    <source>
        <dbReference type="SMART" id="SM00382"/>
    </source>
</evidence>
<feature type="compositionally biased region" description="Low complexity" evidence="4">
    <location>
        <begin position="242"/>
        <end position="251"/>
    </location>
</feature>
<evidence type="ECO:0000313" key="6">
    <source>
        <dbReference type="EMBL" id="OJD13702.1"/>
    </source>
</evidence>
<dbReference type="InterPro" id="IPR003960">
    <property type="entry name" value="ATPase_AAA_CS"/>
</dbReference>
<gene>
    <name evidence="6" type="ORF">AJ78_05859</name>
</gene>
<feature type="compositionally biased region" description="Low complexity" evidence="4">
    <location>
        <begin position="323"/>
        <end position="335"/>
    </location>
</feature>
<dbReference type="VEuPathDB" id="FungiDB:AJ78_05859"/>
<proteinExistence type="inferred from homology"/>
<feature type="region of interest" description="Disordered" evidence="4">
    <location>
        <begin position="476"/>
        <end position="516"/>
    </location>
</feature>
<accession>A0A1J9PCC7</accession>
<evidence type="ECO:0000256" key="3">
    <source>
        <dbReference type="ARBA" id="ARBA00022840"/>
    </source>
</evidence>
<keyword evidence="2" id="KW-0547">Nucleotide-binding</keyword>
<feature type="compositionally biased region" description="Polar residues" evidence="4">
    <location>
        <begin position="286"/>
        <end position="304"/>
    </location>
</feature>
<dbReference type="InterPro" id="IPR050304">
    <property type="entry name" value="MT-severing_AAA_ATPase"/>
</dbReference>
<protein>
    <recommendedName>
        <fullName evidence="5">AAA+ ATPase domain-containing protein</fullName>
    </recommendedName>
</protein>
<sequence>MQKTYDECYLMCSTAVFFEGQNNEAEALRSWRSALDTLHHHNAYKLPTNYVPKTETERALCDSMRELELQCRERIDLLNALSESRKEVGHQRAGPSIGLGEQETGKVQLNGQNVAPGAFTTPGWLADGTVPSLTYSQLSRPPSRAPPTVPNRRPSMPQRSSGESLARRQSSGEPGYGRSSTSPFQSPPALSVPSANTLSRTSSPEKRTMLTTLRAKDPKKSTSMKDKDPGERTERTQRAEPRPAASASRAAGLAWSSISRLSKSGAAINSSKKNQSVESSSRKGHFSSSDLPRQTKTSYLSDYLQSSSPTGSQQQPRSPQPGVPSSLAADAAATAIHSKPSNSDLLIDLSEPSPPISRTTTNTRGVSPNTSTTFQPQKPKQQLEYLTYLGGYPEQGPPSGPHDTSIQRNNIFSTSQPQLFRNNAGEGYMAPMRPATSSTTSAPQIKSSWSNYSNPQSPVGNDDALYSAISSMRASTSHSPLVAQGKRPERSGAALHPQPNSSLSPNQQILSDTTERSRSVEYVMKNLPKGIDENAAQQILNDIVVRGDEVHWDDVAGLEVAKNALKEAVVYPFLRPDLFSGLREPARGMLLFGPPGTGKTMLARAVATESHSTFFSVSASSLTSKWHGESEKLVRALFGLAKCMAPSIIFVDEIDSLLSARSASGEAEVSRRTKTEFLIQWSDLQRAAAGREQSEKEKKDGDPSRVLVLAATNMPWDIDEAARRRFVRRQYIPLPEEGVRKMQIERLLSHQKHELSSEDIEVLVRATDGFSGSDITALAKDAAMGPLRNLGEALLHTPMEQIRPIRLADFEASLSSIRPSVSREGLKEHEEWAKEFGERGG</sequence>
<dbReference type="Pfam" id="PF17862">
    <property type="entry name" value="AAA_lid_3"/>
    <property type="match status" value="1"/>
</dbReference>
<dbReference type="GO" id="GO:0016887">
    <property type="term" value="F:ATP hydrolysis activity"/>
    <property type="evidence" value="ECO:0007669"/>
    <property type="project" value="InterPro"/>
</dbReference>
<dbReference type="InterPro" id="IPR003593">
    <property type="entry name" value="AAA+_ATPase"/>
</dbReference>
<dbReference type="Gene3D" id="3.40.50.300">
    <property type="entry name" value="P-loop containing nucleotide triphosphate hydrolases"/>
    <property type="match status" value="1"/>
</dbReference>
<feature type="compositionally biased region" description="Polar residues" evidence="4">
    <location>
        <begin position="131"/>
        <end position="140"/>
    </location>
</feature>
<organism evidence="6 7">
    <name type="scientific">Emergomyces pasteurianus Ep9510</name>
    <dbReference type="NCBI Taxonomy" id="1447872"/>
    <lineage>
        <taxon>Eukaryota</taxon>
        <taxon>Fungi</taxon>
        <taxon>Dikarya</taxon>
        <taxon>Ascomycota</taxon>
        <taxon>Pezizomycotina</taxon>
        <taxon>Eurotiomycetes</taxon>
        <taxon>Eurotiomycetidae</taxon>
        <taxon>Onygenales</taxon>
        <taxon>Ajellomycetaceae</taxon>
        <taxon>Emergomyces</taxon>
    </lineage>
</organism>